<comment type="caution">
    <text evidence="2">The sequence shown here is derived from an EMBL/GenBank/DDBJ whole genome shotgun (WGS) entry which is preliminary data.</text>
</comment>
<dbReference type="GO" id="GO:0051920">
    <property type="term" value="F:peroxiredoxin activity"/>
    <property type="evidence" value="ECO:0007669"/>
    <property type="project" value="InterPro"/>
</dbReference>
<dbReference type="PANTHER" id="PTHR34846">
    <property type="entry name" value="4-CARBOXYMUCONOLACTONE DECARBOXYLASE FAMILY PROTEIN (AFU_ORTHOLOGUE AFUA_6G11590)"/>
    <property type="match status" value="1"/>
</dbReference>
<dbReference type="Proteomes" id="UP000470384">
    <property type="component" value="Unassembled WGS sequence"/>
</dbReference>
<dbReference type="EMBL" id="WXYQ01000001">
    <property type="protein sequence ID" value="NBG94535.1"/>
    <property type="molecule type" value="Genomic_DNA"/>
</dbReference>
<protein>
    <recommendedName>
        <fullName evidence="1">Carboxymuconolactone decarboxylase-like domain-containing protein</fullName>
    </recommendedName>
</protein>
<organism evidence="2 3">
    <name type="scientific">Pyruvatibacter mobilis</name>
    <dbReference type="NCBI Taxonomy" id="1712261"/>
    <lineage>
        <taxon>Bacteria</taxon>
        <taxon>Pseudomonadati</taxon>
        <taxon>Pseudomonadota</taxon>
        <taxon>Alphaproteobacteria</taxon>
        <taxon>Hyphomicrobiales</taxon>
        <taxon>Parvibaculaceae</taxon>
        <taxon>Pyruvatibacter</taxon>
    </lineage>
</organism>
<dbReference type="Pfam" id="PF02627">
    <property type="entry name" value="CMD"/>
    <property type="match status" value="1"/>
</dbReference>
<sequence length="189" mass="20557">MPRIPYPETTDITPENAALLADLPDLNVFRMMARAGAAFGPFMALVNSYLNNGTLDPQLRELVILRVGHTAGAAYEIWHHERVSRELGMSEERIAATKGPLPCSLFSDAENAALELTDDIVANTRAGDQTFAAAHTHLGDNQTTELVVIVGVYQMVCTFLETMGIEIEDGPVPEGRLEKIASGVTRHGR</sequence>
<dbReference type="AlphaFoldDB" id="A0A845Q7E7"/>
<dbReference type="SUPFAM" id="SSF69118">
    <property type="entry name" value="AhpD-like"/>
    <property type="match status" value="1"/>
</dbReference>
<keyword evidence="3" id="KW-1185">Reference proteome</keyword>
<dbReference type="Gene3D" id="1.20.1290.10">
    <property type="entry name" value="AhpD-like"/>
    <property type="match status" value="1"/>
</dbReference>
<dbReference type="InterPro" id="IPR003779">
    <property type="entry name" value="CMD-like"/>
</dbReference>
<evidence type="ECO:0000313" key="2">
    <source>
        <dbReference type="EMBL" id="NBG94535.1"/>
    </source>
</evidence>
<dbReference type="OrthoDB" id="4704294at2"/>
<dbReference type="RefSeq" id="WP_160586622.1">
    <property type="nucleotide sequence ID" value="NZ_BMHN01000001.1"/>
</dbReference>
<evidence type="ECO:0000313" key="3">
    <source>
        <dbReference type="Proteomes" id="UP000470384"/>
    </source>
</evidence>
<dbReference type="GeneID" id="300653515"/>
<accession>A0A845Q7E7</accession>
<dbReference type="PANTHER" id="PTHR34846:SF5">
    <property type="entry name" value="CARBOXYMUCONOLACTONE DECARBOXYLASE-LIKE DOMAIN-CONTAINING PROTEIN"/>
    <property type="match status" value="1"/>
</dbReference>
<gene>
    <name evidence="2" type="ORF">GTQ45_02160</name>
</gene>
<proteinExistence type="predicted"/>
<evidence type="ECO:0000259" key="1">
    <source>
        <dbReference type="Pfam" id="PF02627"/>
    </source>
</evidence>
<feature type="domain" description="Carboxymuconolactone decarboxylase-like" evidence="1">
    <location>
        <begin position="46"/>
        <end position="118"/>
    </location>
</feature>
<name>A0A845Q7E7_9HYPH</name>
<dbReference type="InterPro" id="IPR029032">
    <property type="entry name" value="AhpD-like"/>
</dbReference>
<reference evidence="2 3" key="1">
    <citation type="journal article" date="2016" name="Int. J. Syst. Evol. Microbiol.">
        <title>Pyruvatibacter mobilis gen. nov., sp. nov., a marine bacterium from the culture broth of Picochlorum sp. 122.</title>
        <authorList>
            <person name="Wang G."/>
            <person name="Tang M."/>
            <person name="Wu H."/>
            <person name="Dai S."/>
            <person name="Li T."/>
            <person name="Chen C."/>
            <person name="He H."/>
            <person name="Fan J."/>
            <person name="Xiang W."/>
            <person name="Li X."/>
        </authorList>
    </citation>
    <scope>NUCLEOTIDE SEQUENCE [LARGE SCALE GENOMIC DNA]</scope>
    <source>
        <strain evidence="2 3">GYP-11</strain>
    </source>
</reference>